<dbReference type="Proteomes" id="UP000814243">
    <property type="component" value="Unassembled WGS sequence"/>
</dbReference>
<name>A0A922M2Y4_SPOEX</name>
<protein>
    <recommendedName>
        <fullName evidence="4">Secreted protein</fullName>
    </recommendedName>
</protein>
<keyword evidence="1" id="KW-0732">Signal</keyword>
<gene>
    <name evidence="2" type="ORF">HF086_006274</name>
</gene>
<accession>A0A922M2Y4</accession>
<evidence type="ECO:0008006" key="4">
    <source>
        <dbReference type="Google" id="ProtNLM"/>
    </source>
</evidence>
<dbReference type="AlphaFoldDB" id="A0A922M2Y4"/>
<evidence type="ECO:0000313" key="2">
    <source>
        <dbReference type="EMBL" id="KAH9628905.1"/>
    </source>
</evidence>
<evidence type="ECO:0000256" key="1">
    <source>
        <dbReference type="SAM" id="SignalP"/>
    </source>
</evidence>
<sequence>MKRHLSTSMVSSMVFKIQMCYLLVTASVWQIHSCREYSARKPDRCRDGWDLLGGGVLLGPVHHSYGDLCITHASEITRT</sequence>
<comment type="caution">
    <text evidence="2">The sequence shown here is derived from an EMBL/GenBank/DDBJ whole genome shotgun (WGS) entry which is preliminary data.</text>
</comment>
<proteinExistence type="predicted"/>
<feature type="signal peptide" evidence="1">
    <location>
        <begin position="1"/>
        <end position="34"/>
    </location>
</feature>
<organism evidence="2 3">
    <name type="scientific">Spodoptera exigua</name>
    <name type="common">Beet armyworm</name>
    <name type="synonym">Noctua fulgens</name>
    <dbReference type="NCBI Taxonomy" id="7107"/>
    <lineage>
        <taxon>Eukaryota</taxon>
        <taxon>Metazoa</taxon>
        <taxon>Ecdysozoa</taxon>
        <taxon>Arthropoda</taxon>
        <taxon>Hexapoda</taxon>
        <taxon>Insecta</taxon>
        <taxon>Pterygota</taxon>
        <taxon>Neoptera</taxon>
        <taxon>Endopterygota</taxon>
        <taxon>Lepidoptera</taxon>
        <taxon>Glossata</taxon>
        <taxon>Ditrysia</taxon>
        <taxon>Noctuoidea</taxon>
        <taxon>Noctuidae</taxon>
        <taxon>Amphipyrinae</taxon>
        <taxon>Spodoptera</taxon>
    </lineage>
</organism>
<reference evidence="2" key="1">
    <citation type="journal article" date="2021" name="G3 (Bethesda)">
        <title>Genome and transcriptome analysis of the beet armyworm Spodoptera exigua reveals targets for pest control. .</title>
        <authorList>
            <person name="Simon S."/>
            <person name="Breeschoten T."/>
            <person name="Jansen H.J."/>
            <person name="Dirks R.P."/>
            <person name="Schranz M.E."/>
            <person name="Ros V.I.D."/>
        </authorList>
    </citation>
    <scope>NUCLEOTIDE SEQUENCE</scope>
    <source>
        <strain evidence="2">TB_SE_WUR_2020</strain>
    </source>
</reference>
<evidence type="ECO:0000313" key="3">
    <source>
        <dbReference type="Proteomes" id="UP000814243"/>
    </source>
</evidence>
<dbReference type="EMBL" id="JACEFF010000888">
    <property type="protein sequence ID" value="KAH9628905.1"/>
    <property type="molecule type" value="Genomic_DNA"/>
</dbReference>
<feature type="chain" id="PRO_5037711214" description="Secreted protein" evidence="1">
    <location>
        <begin position="35"/>
        <end position="79"/>
    </location>
</feature>